<reference evidence="1" key="1">
    <citation type="submission" date="2022-05" db="EMBL/GenBank/DDBJ databases">
        <title>Halomonas geminus sp. nov. and Halomonas llamarensis sp. nov. isolated from high-altitude salars of the Atacama Desert.</title>
        <authorList>
            <person name="Hintersatz C."/>
            <person name="Rojas L.A."/>
            <person name="Wei T.-S."/>
            <person name="Kutschke S."/>
            <person name="Lehmann F."/>
            <person name="Jain R."/>
            <person name="Pollmann K."/>
        </authorList>
    </citation>
    <scope>NUCLEOTIDE SEQUENCE</scope>
    <source>
        <strain evidence="1">ATCH28</strain>
    </source>
</reference>
<protein>
    <submittedName>
        <fullName evidence="1">Uncharacterized protein</fullName>
    </submittedName>
</protein>
<accession>A0ABT0T5P9</accession>
<dbReference type="EMBL" id="JAMJPK010000011">
    <property type="protein sequence ID" value="MCL7942240.1"/>
    <property type="molecule type" value="Genomic_DNA"/>
</dbReference>
<evidence type="ECO:0000313" key="2">
    <source>
        <dbReference type="Proteomes" id="UP001165369"/>
    </source>
</evidence>
<name>A0ABT0T5P9_9GAMM</name>
<gene>
    <name evidence="1" type="ORF">M8009_18330</name>
</gene>
<keyword evidence="2" id="KW-1185">Reference proteome</keyword>
<proteinExistence type="predicted"/>
<dbReference type="Proteomes" id="UP001165369">
    <property type="component" value="Unassembled WGS sequence"/>
</dbReference>
<comment type="caution">
    <text evidence="1">The sequence shown here is derived from an EMBL/GenBank/DDBJ whole genome shotgun (WGS) entry which is preliminary data.</text>
</comment>
<sequence length="110" mass="12444">MTNIPDYIQTHVQTAIMIDSGYRGVVPHQTKFLSVHHDTEGAPRYMGPFPTFGEAEKNFLTYTSAALMEAATAWYQDPECVIELADYLLGVGDELFEELFDKYLSEEAPF</sequence>
<dbReference type="RefSeq" id="WP_250063843.1">
    <property type="nucleotide sequence ID" value="NZ_JAMJPK010000011.1"/>
</dbReference>
<organism evidence="1 2">
    <name type="scientific">Halomonas gemina</name>
    <dbReference type="NCBI Taxonomy" id="2945105"/>
    <lineage>
        <taxon>Bacteria</taxon>
        <taxon>Pseudomonadati</taxon>
        <taxon>Pseudomonadota</taxon>
        <taxon>Gammaproteobacteria</taxon>
        <taxon>Oceanospirillales</taxon>
        <taxon>Halomonadaceae</taxon>
        <taxon>Halomonas</taxon>
    </lineage>
</organism>
<evidence type="ECO:0000313" key="1">
    <source>
        <dbReference type="EMBL" id="MCL7942240.1"/>
    </source>
</evidence>